<comment type="subcellular location">
    <subcellularLocation>
        <location evidence="2">Cytoplasm</location>
        <location evidence="2">Perinuclear region</location>
    </subcellularLocation>
    <subcellularLocation>
        <location evidence="1">Nucleus membrane</location>
        <topology evidence="1">Peripheral membrane protein</topology>
        <orientation evidence="1">Cytoplasmic side</orientation>
    </subcellularLocation>
</comment>
<dbReference type="AlphaFoldDB" id="A0A0G4L8L1"/>
<reference evidence="13" key="1">
    <citation type="submission" date="2015-05" db="EMBL/GenBank/DDBJ databases">
        <authorList>
            <person name="Fogelqvist Johan"/>
        </authorList>
    </citation>
    <scope>NUCLEOTIDE SEQUENCE [LARGE SCALE GENOMIC DNA]</scope>
</reference>
<organism evidence="12 13">
    <name type="scientific">Verticillium longisporum</name>
    <name type="common">Verticillium dahliae var. longisporum</name>
    <dbReference type="NCBI Taxonomy" id="100787"/>
    <lineage>
        <taxon>Eukaryota</taxon>
        <taxon>Fungi</taxon>
        <taxon>Dikarya</taxon>
        <taxon>Ascomycota</taxon>
        <taxon>Pezizomycotina</taxon>
        <taxon>Sordariomycetes</taxon>
        <taxon>Hypocreomycetidae</taxon>
        <taxon>Glomerellales</taxon>
        <taxon>Plectosphaerellaceae</taxon>
        <taxon>Verticillium</taxon>
    </lineage>
</organism>
<evidence type="ECO:0000259" key="8">
    <source>
        <dbReference type="Pfam" id="PF02889"/>
    </source>
</evidence>
<feature type="domain" description="Nuclear pore localisation protein NPL4 C-terminal" evidence="10">
    <location>
        <begin position="295"/>
        <end position="337"/>
    </location>
</feature>
<dbReference type="InterPro" id="IPR004179">
    <property type="entry name" value="Sec63-dom"/>
</dbReference>
<dbReference type="GO" id="GO:0048471">
    <property type="term" value="C:perinuclear region of cytoplasm"/>
    <property type="evidence" value="ECO:0007669"/>
    <property type="project" value="UniProtKB-SubCell"/>
</dbReference>
<evidence type="ECO:0000256" key="3">
    <source>
        <dbReference type="ARBA" id="ARBA00019709"/>
    </source>
</evidence>
<feature type="domain" description="SEC63" evidence="8">
    <location>
        <begin position="515"/>
        <end position="591"/>
    </location>
</feature>
<dbReference type="InterPro" id="IPR007717">
    <property type="entry name" value="NPL4_C"/>
</dbReference>
<dbReference type="GO" id="GO:0051028">
    <property type="term" value="P:mRNA transport"/>
    <property type="evidence" value="ECO:0007669"/>
    <property type="project" value="UniProtKB-KW"/>
</dbReference>
<dbReference type="PANTHER" id="PTHR12710">
    <property type="entry name" value="NUCLEAR PROTEIN LOCALIZATION 4"/>
    <property type="match status" value="1"/>
</dbReference>
<name>A0A0G4L8L1_VERLO</name>
<gene>
    <name evidence="12" type="ORF">BN1723_002500</name>
</gene>
<dbReference type="GO" id="GO:0043130">
    <property type="term" value="F:ubiquitin binding"/>
    <property type="evidence" value="ECO:0007669"/>
    <property type="project" value="TreeGrafter"/>
</dbReference>
<dbReference type="GO" id="GO:0015031">
    <property type="term" value="P:protein transport"/>
    <property type="evidence" value="ECO:0007669"/>
    <property type="project" value="UniProtKB-KW"/>
</dbReference>
<keyword evidence="5" id="KW-0653">Protein transport</keyword>
<keyword evidence="5" id="KW-0811">Translocation</keyword>
<evidence type="ECO:0000256" key="7">
    <source>
        <dbReference type="SAM" id="MobiDB-lite"/>
    </source>
</evidence>
<evidence type="ECO:0000256" key="1">
    <source>
        <dbReference type="ARBA" id="ARBA00004335"/>
    </source>
</evidence>
<dbReference type="InterPro" id="IPR016563">
    <property type="entry name" value="Npl4"/>
</dbReference>
<dbReference type="Pfam" id="PF18149">
    <property type="entry name" value="Helicase_PWI"/>
    <property type="match status" value="1"/>
</dbReference>
<evidence type="ECO:0000256" key="2">
    <source>
        <dbReference type="ARBA" id="ARBA00004556"/>
    </source>
</evidence>
<evidence type="ECO:0000313" key="13">
    <source>
        <dbReference type="Proteomes" id="UP000045706"/>
    </source>
</evidence>
<dbReference type="Gene3D" id="1.10.3380.10">
    <property type="entry name" value="Sec63 N-terminal domain-like domain"/>
    <property type="match status" value="1"/>
</dbReference>
<sequence length="612" mass="68077">MSTSRPNARGRSPSRSGRGSNASSGTSTRARASTASASTSTSARTHPSAGPGGIIARRAARSPAFREKLRQMALDLQPLVQVTTGNVHPSFPRTLLGFWLLTEPELDEMARFYHQRTPGPHSAKYPCPITWGPSLTLDEKRRKIGKFIGLRGCLTPIAVRSSPQKSLGASAALRPSWFKTEEQIEEDARKARVAADEDDAMKKKLHWMRRRSSVAWPLSTTSLIHTSYAPLKLPLHRAPCPVSSPQWPEGICSKCQPSAISLQPQTFRNVDHVEFSDPSIINTFIDAWRKTGSQRLGYLYGRYAEYEEVPLGVKAVVEAIYEVPQVDESDGVSLNVSASSGPTSSMPEAGGEEKSLREIENDLMELFDYEHHNLVQLLIKNREKVVWLTRHAKADTDEQRAALEREMASEGLQWILNEKYGRKTEDKSRKMEIKMDIDVPAGVASGKPAEPERAEGQLRGGLQPRKLINLENLVFDQGNHLMTNPKVRLPEGSTKRTFKGYEEIHVPAPKKHADRNEAFVLLQAHFSRMQLPIDLSKDQEIIVSKVLSLLSATVDVLSSDGHLNAMSAMEMSQMVVQGMWDRDSPLKQIPHFSPEVVKAANEFGTSSTLWRP</sequence>
<dbReference type="InterPro" id="IPR007716">
    <property type="entry name" value="NPL4_Zn-bd_put"/>
</dbReference>
<dbReference type="PANTHER" id="PTHR12710:SF0">
    <property type="entry name" value="NUCLEAR PROTEIN LOCALIZATION PROTEIN 4 HOMOLOG"/>
    <property type="match status" value="1"/>
</dbReference>
<evidence type="ECO:0000256" key="5">
    <source>
        <dbReference type="ARBA" id="ARBA00023010"/>
    </source>
</evidence>
<keyword evidence="4" id="KW-0813">Transport</keyword>
<dbReference type="EMBL" id="CVQI01008890">
    <property type="protein sequence ID" value="CRK18362.1"/>
    <property type="molecule type" value="Genomic_DNA"/>
</dbReference>
<comment type="function">
    <text evidence="6">Involved in the import of nuclear-targeted proteins into the nucleus and the export of poly(A) RNA out of the nucleus. Has a role in the endoplasmic reticulum-associated degradation (ERAD) pathway.</text>
</comment>
<feature type="region of interest" description="Disordered" evidence="7">
    <location>
        <begin position="332"/>
        <end position="352"/>
    </location>
</feature>
<dbReference type="GO" id="GO:0006511">
    <property type="term" value="P:ubiquitin-dependent protein catabolic process"/>
    <property type="evidence" value="ECO:0007669"/>
    <property type="project" value="InterPro"/>
</dbReference>
<proteinExistence type="predicted"/>
<dbReference type="GO" id="GO:0031965">
    <property type="term" value="C:nuclear membrane"/>
    <property type="evidence" value="ECO:0007669"/>
    <property type="project" value="UniProtKB-SubCell"/>
</dbReference>
<evidence type="ECO:0000313" key="12">
    <source>
        <dbReference type="EMBL" id="CRK18362.1"/>
    </source>
</evidence>
<evidence type="ECO:0000259" key="9">
    <source>
        <dbReference type="Pfam" id="PF05020"/>
    </source>
</evidence>
<evidence type="ECO:0000256" key="4">
    <source>
        <dbReference type="ARBA" id="ARBA00022816"/>
    </source>
</evidence>
<dbReference type="Pfam" id="PF05020">
    <property type="entry name" value="zf-NPL4"/>
    <property type="match status" value="1"/>
</dbReference>
<dbReference type="Pfam" id="PF05021">
    <property type="entry name" value="NPL4"/>
    <property type="match status" value="1"/>
</dbReference>
<keyword evidence="4" id="KW-0509">mRNA transport</keyword>
<accession>A0A0G4L8L1</accession>
<dbReference type="Proteomes" id="UP000045706">
    <property type="component" value="Unassembled WGS sequence"/>
</dbReference>
<protein>
    <recommendedName>
        <fullName evidence="3">Nuclear protein localization protein 4</fullName>
    </recommendedName>
</protein>
<evidence type="ECO:0000259" key="11">
    <source>
        <dbReference type="Pfam" id="PF18149"/>
    </source>
</evidence>
<dbReference type="GO" id="GO:0031625">
    <property type="term" value="F:ubiquitin protein ligase binding"/>
    <property type="evidence" value="ECO:0007669"/>
    <property type="project" value="TreeGrafter"/>
</dbReference>
<dbReference type="InterPro" id="IPR041094">
    <property type="entry name" value="Brr2_helicase_PWI"/>
</dbReference>
<dbReference type="Gene3D" id="1.10.150.20">
    <property type="entry name" value="5' to 3' exonuclease, C-terminal subdomain"/>
    <property type="match status" value="1"/>
</dbReference>
<feature type="domain" description="NPL4 zinc-binding putative" evidence="9">
    <location>
        <begin position="238"/>
        <end position="292"/>
    </location>
</feature>
<feature type="domain" description="Brr2 N-terminal helicase PWI" evidence="11">
    <location>
        <begin position="353"/>
        <end position="418"/>
    </location>
</feature>
<feature type="region of interest" description="Disordered" evidence="7">
    <location>
        <begin position="1"/>
        <end position="54"/>
    </location>
</feature>
<evidence type="ECO:0000259" key="10">
    <source>
        <dbReference type="Pfam" id="PF05021"/>
    </source>
</evidence>
<feature type="compositionally biased region" description="Polar residues" evidence="7">
    <location>
        <begin position="332"/>
        <end position="346"/>
    </location>
</feature>
<dbReference type="Pfam" id="PF02889">
    <property type="entry name" value="Sec63"/>
    <property type="match status" value="1"/>
</dbReference>
<dbReference type="SUPFAM" id="SSF158702">
    <property type="entry name" value="Sec63 N-terminal domain-like"/>
    <property type="match status" value="1"/>
</dbReference>
<evidence type="ECO:0000256" key="6">
    <source>
        <dbReference type="ARBA" id="ARBA00024703"/>
    </source>
</evidence>